<dbReference type="EMBL" id="LR797389">
    <property type="protein sequence ID" value="CAB4212939.1"/>
    <property type="molecule type" value="Genomic_DNA"/>
</dbReference>
<gene>
    <name evidence="2" type="ORF">UFOVP1089_30</name>
    <name evidence="3" type="ORF">UFOVP1443_49</name>
    <name evidence="1" type="ORF">UFOVP459_55</name>
</gene>
<reference evidence="2" key="1">
    <citation type="submission" date="2020-05" db="EMBL/GenBank/DDBJ databases">
        <authorList>
            <person name="Chiriac C."/>
            <person name="Salcher M."/>
            <person name="Ghai R."/>
            <person name="Kavagutti S V."/>
        </authorList>
    </citation>
    <scope>NUCLEOTIDE SEQUENCE</scope>
</reference>
<name>A0A6J5QN48_9CAUD</name>
<accession>A0A6J5QN48</accession>
<evidence type="ECO:0000313" key="3">
    <source>
        <dbReference type="EMBL" id="CAB4212939.1"/>
    </source>
</evidence>
<sequence length="60" mass="7007">MGKYIFIDEDGTPWVSDEITENMKVNSALGRGKIIRVSDQRLFSEIVHLPNWEKLNAWEE</sequence>
<dbReference type="EMBL" id="LR796424">
    <property type="protein sequence ID" value="CAB4144718.1"/>
    <property type="molecule type" value="Genomic_DNA"/>
</dbReference>
<evidence type="ECO:0000313" key="2">
    <source>
        <dbReference type="EMBL" id="CAB4182951.1"/>
    </source>
</evidence>
<organism evidence="2">
    <name type="scientific">uncultured Caudovirales phage</name>
    <dbReference type="NCBI Taxonomy" id="2100421"/>
    <lineage>
        <taxon>Viruses</taxon>
        <taxon>Duplodnaviria</taxon>
        <taxon>Heunggongvirae</taxon>
        <taxon>Uroviricota</taxon>
        <taxon>Caudoviricetes</taxon>
        <taxon>Peduoviridae</taxon>
        <taxon>Maltschvirus</taxon>
        <taxon>Maltschvirus maltsch</taxon>
    </lineage>
</organism>
<proteinExistence type="predicted"/>
<evidence type="ECO:0000313" key="1">
    <source>
        <dbReference type="EMBL" id="CAB4144718.1"/>
    </source>
</evidence>
<protein>
    <submittedName>
        <fullName evidence="2">Uncharacterized protein</fullName>
    </submittedName>
</protein>
<dbReference type="EMBL" id="LR797029">
    <property type="protein sequence ID" value="CAB4182951.1"/>
    <property type="molecule type" value="Genomic_DNA"/>
</dbReference>